<keyword evidence="1" id="KW-0732">Signal</keyword>
<reference evidence="3 4" key="1">
    <citation type="submission" date="2024-06" db="EMBL/GenBank/DDBJ databases">
        <authorList>
            <person name="Kaempfer P."/>
            <person name="Viver T."/>
        </authorList>
    </citation>
    <scope>NUCLEOTIDE SEQUENCE [LARGE SCALE GENOMIC DNA]</scope>
    <source>
        <strain evidence="3 4">ST-119</strain>
    </source>
</reference>
<accession>A0ABW8YWI0</accession>
<sequence>MKKIYTLLMLFSAVTLFAQTHYEPGYFIDNNGNATNCLIKNKDWKSNPVNFEYKVTETGEPKTATMQQVKEFGITNVSKFIRHTVALDRATENMSRMSQHKEPDWQTETIYLRVLVEGDITLFKYEDANLIRFFTSTPLGMAEQLVYKPYMVGNAVAYNTDYKGQLYTLMKDRITDTERYKKVEYEAKSLTKLFLEYNGNNATEFKKISRPTKEQFHVRITPGVAFTSVSAYVIQNLQRDFDFDTKAVLRLGAEAEVVLPFNNNKWSLFIDPNYQSYENSGGKDYSKTQHIEWNIKYQFVEIPVGIRYHMFLNDKSKFFVDAGYLISVNVGDCTIDYHYTTQYSSISRSTDLEKSSNVVAGAGFGYGDFTVEARYSFNRSIFSLSEWGADHSSIGIIVGYKLF</sequence>
<dbReference type="EMBL" id="JBELPZ010000006">
    <property type="protein sequence ID" value="MFL9844302.1"/>
    <property type="molecule type" value="Genomic_DNA"/>
</dbReference>
<protein>
    <submittedName>
        <fullName evidence="3">Outer membrane beta-barrel protein</fullName>
    </submittedName>
</protein>
<comment type="caution">
    <text evidence="3">The sequence shown here is derived from an EMBL/GenBank/DDBJ whole genome shotgun (WGS) entry which is preliminary data.</text>
</comment>
<dbReference type="RefSeq" id="WP_408084554.1">
    <property type="nucleotide sequence ID" value="NZ_JBELPZ010000006.1"/>
</dbReference>
<keyword evidence="4" id="KW-1185">Reference proteome</keyword>
<organism evidence="3 4">
    <name type="scientific">Flavobacterium rhizosphaerae</name>
    <dbReference type="NCBI Taxonomy" id="3163298"/>
    <lineage>
        <taxon>Bacteria</taxon>
        <taxon>Pseudomonadati</taxon>
        <taxon>Bacteroidota</taxon>
        <taxon>Flavobacteriia</taxon>
        <taxon>Flavobacteriales</taxon>
        <taxon>Flavobacteriaceae</taxon>
        <taxon>Flavobacterium</taxon>
    </lineage>
</organism>
<evidence type="ECO:0000256" key="1">
    <source>
        <dbReference type="SAM" id="SignalP"/>
    </source>
</evidence>
<dbReference type="Proteomes" id="UP001629156">
    <property type="component" value="Unassembled WGS sequence"/>
</dbReference>
<evidence type="ECO:0000259" key="2">
    <source>
        <dbReference type="Pfam" id="PF13568"/>
    </source>
</evidence>
<feature type="chain" id="PRO_5045105938" evidence="1">
    <location>
        <begin position="19"/>
        <end position="403"/>
    </location>
</feature>
<name>A0ABW8YWI0_9FLAO</name>
<feature type="signal peptide" evidence="1">
    <location>
        <begin position="1"/>
        <end position="18"/>
    </location>
</feature>
<evidence type="ECO:0000313" key="3">
    <source>
        <dbReference type="EMBL" id="MFL9844302.1"/>
    </source>
</evidence>
<dbReference type="InterPro" id="IPR025665">
    <property type="entry name" value="Beta-barrel_OMP_2"/>
</dbReference>
<gene>
    <name evidence="3" type="ORF">ABS766_07720</name>
</gene>
<feature type="domain" description="Outer membrane protein beta-barrel" evidence="2">
    <location>
        <begin position="250"/>
        <end position="378"/>
    </location>
</feature>
<evidence type="ECO:0000313" key="4">
    <source>
        <dbReference type="Proteomes" id="UP001629156"/>
    </source>
</evidence>
<proteinExistence type="predicted"/>
<dbReference type="Pfam" id="PF13568">
    <property type="entry name" value="OMP_b-brl_2"/>
    <property type="match status" value="1"/>
</dbReference>